<gene>
    <name evidence="2" type="ORF">Fmac_009211</name>
</gene>
<feature type="compositionally biased region" description="Polar residues" evidence="1">
    <location>
        <begin position="195"/>
        <end position="205"/>
    </location>
</feature>
<evidence type="ECO:0000256" key="1">
    <source>
        <dbReference type="SAM" id="MobiDB-lite"/>
    </source>
</evidence>
<dbReference type="InterPro" id="IPR045881">
    <property type="entry name" value="MNM1-like"/>
</dbReference>
<feature type="region of interest" description="Disordered" evidence="1">
    <location>
        <begin position="145"/>
        <end position="214"/>
    </location>
</feature>
<dbReference type="Proteomes" id="UP001603857">
    <property type="component" value="Unassembled WGS sequence"/>
</dbReference>
<dbReference type="EMBL" id="JBGMDY010000003">
    <property type="protein sequence ID" value="KAL2341271.1"/>
    <property type="molecule type" value="Genomic_DNA"/>
</dbReference>
<sequence>MNEQSEGLGSSTPSNVPLKRKRGRPRKVDSGVQRMNMPVMPNSNQTVGAGDDCIDGMLGKEVACVIEGTFNGGYLVNVQVAADTYLRGVVFLPEQVVPVTAETDIAPQVRMIERTEIPIPIPVLNPETQIHASAKQEETLHEDYADGGATKQSDKTSQPNNLFPSVENTEKELTTGQHSMPSGYKLNELIPDEPTPSSVETSQIPIPTKDSQKTSESINLVSTVENTKKDLITEQQSIPSLYKLNELIPVESKLSIIENNQFPVSTKDSQKTLEPMNLVPTSENLEKGPTTGQQHMPSMYKLNEYIPDEPKPTKDSQKTSEPMNLVSTFENLEKGPTMGQQHTHSMYKLNEFIPNEPKPAKDSQKTSEPINLVTTFDNIEKGPTTGQQYMRSMYKLNELIPDESNRSNTEANQFLVSAEHESMPPEQNNNTVDSFMQKQGTPETGTQEVTKTKLLIETMTKADSSNSNGRPSTSIANILDVGSNHALEFSHPSILFGTETVPSESKLLSEGSNFQEMHRPQNCTSFGAVNNLDANQPTQVLEASLESENPIGPDAS</sequence>
<accession>A0ABD1MZK8</accession>
<proteinExistence type="predicted"/>
<feature type="compositionally biased region" description="Polar residues" evidence="1">
    <location>
        <begin position="155"/>
        <end position="167"/>
    </location>
</feature>
<dbReference type="PANTHER" id="PTHR34682">
    <property type="entry name" value="AT HOOK MOTIF-CONTAINING PROTEIN"/>
    <property type="match status" value="1"/>
</dbReference>
<protein>
    <recommendedName>
        <fullName evidence="4">AT hook motif-containing protein</fullName>
    </recommendedName>
</protein>
<comment type="caution">
    <text evidence="2">The sequence shown here is derived from an EMBL/GenBank/DDBJ whole genome shotgun (WGS) entry which is preliminary data.</text>
</comment>
<name>A0ABD1MZK8_9FABA</name>
<evidence type="ECO:0000313" key="2">
    <source>
        <dbReference type="EMBL" id="KAL2341271.1"/>
    </source>
</evidence>
<reference evidence="2 3" key="1">
    <citation type="submission" date="2024-08" db="EMBL/GenBank/DDBJ databases">
        <title>Insights into the chromosomal genome structure of Flemingia macrophylla.</title>
        <authorList>
            <person name="Ding Y."/>
            <person name="Zhao Y."/>
            <person name="Bi W."/>
            <person name="Wu M."/>
            <person name="Zhao G."/>
            <person name="Gong Y."/>
            <person name="Li W."/>
            <person name="Zhang P."/>
        </authorList>
    </citation>
    <scope>NUCLEOTIDE SEQUENCE [LARGE SCALE GENOMIC DNA]</scope>
    <source>
        <strain evidence="2">DYQJB</strain>
        <tissue evidence="2">Leaf</tissue>
    </source>
</reference>
<dbReference type="AlphaFoldDB" id="A0ABD1MZK8"/>
<evidence type="ECO:0000313" key="3">
    <source>
        <dbReference type="Proteomes" id="UP001603857"/>
    </source>
</evidence>
<feature type="compositionally biased region" description="Polar residues" evidence="1">
    <location>
        <begin position="1"/>
        <end position="15"/>
    </location>
</feature>
<dbReference type="PANTHER" id="PTHR34682:SF3">
    <property type="entry name" value="AT HOOK MOTIF-CONTAINING PROTEIN"/>
    <property type="match status" value="1"/>
</dbReference>
<evidence type="ECO:0008006" key="4">
    <source>
        <dbReference type="Google" id="ProtNLM"/>
    </source>
</evidence>
<keyword evidence="3" id="KW-1185">Reference proteome</keyword>
<feature type="region of interest" description="Disordered" evidence="1">
    <location>
        <begin position="1"/>
        <end position="44"/>
    </location>
</feature>
<organism evidence="2 3">
    <name type="scientific">Flemingia macrophylla</name>
    <dbReference type="NCBI Taxonomy" id="520843"/>
    <lineage>
        <taxon>Eukaryota</taxon>
        <taxon>Viridiplantae</taxon>
        <taxon>Streptophyta</taxon>
        <taxon>Embryophyta</taxon>
        <taxon>Tracheophyta</taxon>
        <taxon>Spermatophyta</taxon>
        <taxon>Magnoliopsida</taxon>
        <taxon>eudicotyledons</taxon>
        <taxon>Gunneridae</taxon>
        <taxon>Pentapetalae</taxon>
        <taxon>rosids</taxon>
        <taxon>fabids</taxon>
        <taxon>Fabales</taxon>
        <taxon>Fabaceae</taxon>
        <taxon>Papilionoideae</taxon>
        <taxon>50 kb inversion clade</taxon>
        <taxon>NPAAA clade</taxon>
        <taxon>indigoferoid/millettioid clade</taxon>
        <taxon>Phaseoleae</taxon>
        <taxon>Flemingia</taxon>
    </lineage>
</organism>